<comment type="caution">
    <text evidence="5">The sequence shown here is derived from an EMBL/GenBank/DDBJ whole genome shotgun (WGS) entry which is preliminary data.</text>
</comment>
<name>A0ABT1K1B3_9ACTN</name>
<evidence type="ECO:0000256" key="2">
    <source>
        <dbReference type="ARBA" id="ARBA00022525"/>
    </source>
</evidence>
<dbReference type="Gene3D" id="2.150.10.10">
    <property type="entry name" value="Serralysin-like metalloprotease, C-terminal"/>
    <property type="match status" value="2"/>
</dbReference>
<dbReference type="Proteomes" id="UP001320766">
    <property type="component" value="Unassembled WGS sequence"/>
</dbReference>
<dbReference type="RefSeq" id="WP_253771032.1">
    <property type="nucleotide sequence ID" value="NZ_BAAAVE010000004.1"/>
</dbReference>
<dbReference type="InterPro" id="IPR018511">
    <property type="entry name" value="Hemolysin-typ_Ca-bd_CS"/>
</dbReference>
<keyword evidence="4" id="KW-0732">Signal</keyword>
<dbReference type="InterPro" id="IPR050557">
    <property type="entry name" value="RTX_toxin/Mannuronan_C5-epim"/>
</dbReference>
<dbReference type="SUPFAM" id="SSF51120">
    <property type="entry name" value="beta-Roll"/>
    <property type="match status" value="1"/>
</dbReference>
<dbReference type="Pfam" id="PF00353">
    <property type="entry name" value="HemolysinCabind"/>
    <property type="match status" value="4"/>
</dbReference>
<dbReference type="InterPro" id="IPR011049">
    <property type="entry name" value="Serralysin-like_metalloprot_C"/>
</dbReference>
<feature type="signal peptide" evidence="4">
    <location>
        <begin position="1"/>
        <end position="27"/>
    </location>
</feature>
<proteinExistence type="predicted"/>
<feature type="region of interest" description="Disordered" evidence="3">
    <location>
        <begin position="144"/>
        <end position="210"/>
    </location>
</feature>
<dbReference type="PROSITE" id="PS00330">
    <property type="entry name" value="HEMOLYSIN_CALCIUM"/>
    <property type="match status" value="2"/>
</dbReference>
<dbReference type="PRINTS" id="PR00313">
    <property type="entry name" value="CABNDNGRPT"/>
</dbReference>
<evidence type="ECO:0000313" key="5">
    <source>
        <dbReference type="EMBL" id="MCP2347788.1"/>
    </source>
</evidence>
<dbReference type="PANTHER" id="PTHR38340:SF1">
    <property type="entry name" value="S-LAYER PROTEIN"/>
    <property type="match status" value="1"/>
</dbReference>
<dbReference type="PANTHER" id="PTHR38340">
    <property type="entry name" value="S-LAYER PROTEIN"/>
    <property type="match status" value="1"/>
</dbReference>
<reference evidence="5 6" key="1">
    <citation type="submission" date="2022-06" db="EMBL/GenBank/DDBJ databases">
        <title>Sequencing the genomes of 1000 actinobacteria strains.</title>
        <authorList>
            <person name="Klenk H.-P."/>
        </authorList>
    </citation>
    <scope>NUCLEOTIDE SEQUENCE [LARGE SCALE GENOMIC DNA]</scope>
    <source>
        <strain evidence="5 6">DSM 44170</strain>
    </source>
</reference>
<organism evidence="5 6">
    <name type="scientific">Nonomuraea roseoviolacea subsp. carminata</name>
    <dbReference type="NCBI Taxonomy" id="160689"/>
    <lineage>
        <taxon>Bacteria</taxon>
        <taxon>Bacillati</taxon>
        <taxon>Actinomycetota</taxon>
        <taxon>Actinomycetes</taxon>
        <taxon>Streptosporangiales</taxon>
        <taxon>Streptosporangiaceae</taxon>
        <taxon>Nonomuraea</taxon>
    </lineage>
</organism>
<feature type="chain" id="PRO_5045213043" evidence="4">
    <location>
        <begin position="28"/>
        <end position="361"/>
    </location>
</feature>
<evidence type="ECO:0000256" key="3">
    <source>
        <dbReference type="SAM" id="MobiDB-lite"/>
    </source>
</evidence>
<keyword evidence="2" id="KW-0964">Secreted</keyword>
<sequence length="361" mass="37022">MRKKMPWIGAAALASGMVLVSPAAANADVDPTAGHVGVAGKTLTIDGSYGGNRITIAPAAYGRVRITDENYPLVPGGDCIAVTDHEVECGLSGTPTGLDVDGHAGADTIINLLPTSNKTSARLYGGSGNDVIYGGPGVQWINGGLSPDDLRANQGKPENGNDQLFGGCAQQCADGDDLLEGSDGNDSLSGGPGNDDLRGENGVDTYAGGSGEDVVSYADKGVQVQASLNGVADDGIAGEQENIPDDVEDIYGGWSADIIVGNDADNTLNGGPGSGGDVIYGHGGNDWLYGGAGADKLYGDYNNSDLTYGNDYLYGGADGDLLVGDRGADHAREYDYDSGTDTCQSMEFEDYTKCETVLPWP</sequence>
<evidence type="ECO:0000256" key="4">
    <source>
        <dbReference type="SAM" id="SignalP"/>
    </source>
</evidence>
<dbReference type="InterPro" id="IPR001343">
    <property type="entry name" value="Hemolysn_Ca-bd"/>
</dbReference>
<evidence type="ECO:0000313" key="6">
    <source>
        <dbReference type="Proteomes" id="UP001320766"/>
    </source>
</evidence>
<evidence type="ECO:0000256" key="1">
    <source>
        <dbReference type="ARBA" id="ARBA00004613"/>
    </source>
</evidence>
<comment type="subcellular location">
    <subcellularLocation>
        <location evidence="1">Secreted</location>
    </subcellularLocation>
</comment>
<accession>A0ABT1K1B3</accession>
<protein>
    <submittedName>
        <fullName evidence="5">Ca2+-binding RTX toxin-like protein</fullName>
    </submittedName>
</protein>
<dbReference type="EMBL" id="JAMZEC010000001">
    <property type="protein sequence ID" value="MCP2347788.1"/>
    <property type="molecule type" value="Genomic_DNA"/>
</dbReference>
<keyword evidence="6" id="KW-1185">Reference proteome</keyword>
<gene>
    <name evidence="5" type="ORF">HD595_003910</name>
</gene>